<sequence length="155" mass="17295">MPPNQLNESSRGKRKDWVKRESRNNSNKRRKRGRRESSVPLNCRTHHNHHKGSHLDDSARELLLPTGGTLPYRSWASLLSERCRVNSRRILSTSARSSGVPAFGSNSHTALPRKPLHERSPGAPPSATFSLHILRSDRSVRQGNLNPANCLPGDG</sequence>
<feature type="region of interest" description="Disordered" evidence="1">
    <location>
        <begin position="94"/>
        <end position="128"/>
    </location>
</feature>
<name>A0A0E0LBN3_ORYPU</name>
<dbReference type="HOGENOM" id="CLU_1698360_0_0_1"/>
<dbReference type="EnsemblPlants" id="OPUNC06G13920.1">
    <property type="protein sequence ID" value="OPUNC06G13920.1"/>
    <property type="gene ID" value="OPUNC06G13920"/>
</dbReference>
<dbReference type="AlphaFoldDB" id="A0A0E0LBN3"/>
<protein>
    <submittedName>
        <fullName evidence="2">Uncharacterized protein</fullName>
    </submittedName>
</protein>
<keyword evidence="3" id="KW-1185">Reference proteome</keyword>
<evidence type="ECO:0000256" key="1">
    <source>
        <dbReference type="SAM" id="MobiDB-lite"/>
    </source>
</evidence>
<evidence type="ECO:0000313" key="2">
    <source>
        <dbReference type="EnsemblPlants" id="OPUNC06G13920.1"/>
    </source>
</evidence>
<organism evidence="2">
    <name type="scientific">Oryza punctata</name>
    <name type="common">Red rice</name>
    <dbReference type="NCBI Taxonomy" id="4537"/>
    <lineage>
        <taxon>Eukaryota</taxon>
        <taxon>Viridiplantae</taxon>
        <taxon>Streptophyta</taxon>
        <taxon>Embryophyta</taxon>
        <taxon>Tracheophyta</taxon>
        <taxon>Spermatophyta</taxon>
        <taxon>Magnoliopsida</taxon>
        <taxon>Liliopsida</taxon>
        <taxon>Poales</taxon>
        <taxon>Poaceae</taxon>
        <taxon>BOP clade</taxon>
        <taxon>Oryzoideae</taxon>
        <taxon>Oryzeae</taxon>
        <taxon>Oryzinae</taxon>
        <taxon>Oryza</taxon>
    </lineage>
</organism>
<evidence type="ECO:0000313" key="3">
    <source>
        <dbReference type="Proteomes" id="UP000026962"/>
    </source>
</evidence>
<dbReference type="Gramene" id="OPUNC06G13920.1">
    <property type="protein sequence ID" value="OPUNC06G13920.1"/>
    <property type="gene ID" value="OPUNC06G13920"/>
</dbReference>
<dbReference type="Proteomes" id="UP000026962">
    <property type="component" value="Chromosome 6"/>
</dbReference>
<proteinExistence type="predicted"/>
<reference evidence="2" key="1">
    <citation type="submission" date="2015-04" db="UniProtKB">
        <authorList>
            <consortium name="EnsemblPlants"/>
        </authorList>
    </citation>
    <scope>IDENTIFICATION</scope>
</reference>
<accession>A0A0E0LBN3</accession>
<reference evidence="2" key="2">
    <citation type="submission" date="2018-05" db="EMBL/GenBank/DDBJ databases">
        <title>OpunRS2 (Oryza punctata Reference Sequence Version 2).</title>
        <authorList>
            <person name="Zhang J."/>
            <person name="Kudrna D."/>
            <person name="Lee S."/>
            <person name="Talag J."/>
            <person name="Welchert J."/>
            <person name="Wing R.A."/>
        </authorList>
    </citation>
    <scope>NUCLEOTIDE SEQUENCE [LARGE SCALE GENOMIC DNA]</scope>
</reference>
<feature type="region of interest" description="Disordered" evidence="1">
    <location>
        <begin position="1"/>
        <end position="60"/>
    </location>
</feature>